<evidence type="ECO:0000313" key="3">
    <source>
        <dbReference type="Proteomes" id="UP000618795"/>
    </source>
</evidence>
<dbReference type="EMBL" id="BMTD01000007">
    <property type="protein sequence ID" value="GGU98172.1"/>
    <property type="molecule type" value="Genomic_DNA"/>
</dbReference>
<evidence type="ECO:0000313" key="2">
    <source>
        <dbReference type="EMBL" id="GGU98172.1"/>
    </source>
</evidence>
<comment type="caution">
    <text evidence="2">The sequence shown here is derived from an EMBL/GenBank/DDBJ whole genome shotgun (WGS) entry which is preliminary data.</text>
</comment>
<feature type="compositionally biased region" description="Basic residues" evidence="1">
    <location>
        <begin position="10"/>
        <end position="19"/>
    </location>
</feature>
<name>A0A918IC33_9ACTN</name>
<accession>A0A918IC33</accession>
<feature type="region of interest" description="Disordered" evidence="1">
    <location>
        <begin position="1"/>
        <end position="33"/>
    </location>
</feature>
<proteinExistence type="predicted"/>
<reference evidence="2" key="1">
    <citation type="journal article" date="2014" name="Int. J. Syst. Evol. Microbiol.">
        <title>Complete genome sequence of Corynebacterium casei LMG S-19264T (=DSM 44701T), isolated from a smear-ripened cheese.</title>
        <authorList>
            <consortium name="US DOE Joint Genome Institute (JGI-PGF)"/>
            <person name="Walter F."/>
            <person name="Albersmeier A."/>
            <person name="Kalinowski J."/>
            <person name="Ruckert C."/>
        </authorList>
    </citation>
    <scope>NUCLEOTIDE SEQUENCE</scope>
    <source>
        <strain evidence="2">JCM 4369</strain>
    </source>
</reference>
<protein>
    <submittedName>
        <fullName evidence="2">Uncharacterized protein</fullName>
    </submittedName>
</protein>
<gene>
    <name evidence="2" type="ORF">GCM10010260_37930</name>
</gene>
<evidence type="ECO:0000256" key="1">
    <source>
        <dbReference type="SAM" id="MobiDB-lite"/>
    </source>
</evidence>
<keyword evidence="3" id="KW-1185">Reference proteome</keyword>
<dbReference type="Proteomes" id="UP000618795">
    <property type="component" value="Unassembled WGS sequence"/>
</dbReference>
<organism evidence="2 3">
    <name type="scientific">Streptomyces filipinensis</name>
    <dbReference type="NCBI Taxonomy" id="66887"/>
    <lineage>
        <taxon>Bacteria</taxon>
        <taxon>Bacillati</taxon>
        <taxon>Actinomycetota</taxon>
        <taxon>Actinomycetes</taxon>
        <taxon>Kitasatosporales</taxon>
        <taxon>Streptomycetaceae</taxon>
        <taxon>Streptomyces</taxon>
    </lineage>
</organism>
<feature type="compositionally biased region" description="Basic and acidic residues" evidence="1">
    <location>
        <begin position="20"/>
        <end position="31"/>
    </location>
</feature>
<sequence length="84" mass="9358">MGHHRPDSRRSRHDHRGRRDLRPAGHPDRLEPTAAAVGTESLGRAQDMATRHLVRFGGCAGCVLDLRVDAVMLPVRDEVTTARR</sequence>
<reference evidence="2" key="2">
    <citation type="submission" date="2020-09" db="EMBL/GenBank/DDBJ databases">
        <authorList>
            <person name="Sun Q."/>
            <person name="Ohkuma M."/>
        </authorList>
    </citation>
    <scope>NUCLEOTIDE SEQUENCE</scope>
    <source>
        <strain evidence="2">JCM 4369</strain>
    </source>
</reference>
<dbReference type="AlphaFoldDB" id="A0A918IC33"/>
<dbReference type="RefSeq" id="WP_191874661.1">
    <property type="nucleotide sequence ID" value="NZ_BMTD01000007.1"/>
</dbReference>